<organism evidence="2 3">
    <name type="scientific">Embleya hyalina</name>
    <dbReference type="NCBI Taxonomy" id="516124"/>
    <lineage>
        <taxon>Bacteria</taxon>
        <taxon>Bacillati</taxon>
        <taxon>Actinomycetota</taxon>
        <taxon>Actinomycetes</taxon>
        <taxon>Kitasatosporales</taxon>
        <taxon>Streptomycetaceae</taxon>
        <taxon>Embleya</taxon>
    </lineage>
</organism>
<dbReference type="PANTHER" id="PTHR34704:SF2">
    <property type="entry name" value="ATPASE"/>
    <property type="match status" value="1"/>
</dbReference>
<evidence type="ECO:0000313" key="2">
    <source>
        <dbReference type="EMBL" id="GCD96179.1"/>
    </source>
</evidence>
<accession>A0A401YNS7</accession>
<feature type="region of interest" description="Disordered" evidence="1">
    <location>
        <begin position="143"/>
        <end position="185"/>
    </location>
</feature>
<keyword evidence="3" id="KW-1185">Reference proteome</keyword>
<comment type="caution">
    <text evidence="2">The sequence shown here is derived from an EMBL/GenBank/DDBJ whole genome shotgun (WGS) entry which is preliminary data.</text>
</comment>
<proteinExistence type="predicted"/>
<evidence type="ECO:0000256" key="1">
    <source>
        <dbReference type="SAM" id="MobiDB-lite"/>
    </source>
</evidence>
<dbReference type="AlphaFoldDB" id="A0A401YNS7"/>
<reference evidence="2 3" key="1">
    <citation type="submission" date="2018-12" db="EMBL/GenBank/DDBJ databases">
        <title>Draft genome sequence of Embleya hyalina NBRC 13850T.</title>
        <authorList>
            <person name="Komaki H."/>
            <person name="Hosoyama A."/>
            <person name="Kimura A."/>
            <person name="Ichikawa N."/>
            <person name="Tamura T."/>
        </authorList>
    </citation>
    <scope>NUCLEOTIDE SEQUENCE [LARGE SCALE GENOMIC DNA]</scope>
    <source>
        <strain evidence="2 3">NBRC 13850</strain>
    </source>
</reference>
<feature type="compositionally biased region" description="Low complexity" evidence="1">
    <location>
        <begin position="146"/>
        <end position="177"/>
    </location>
</feature>
<protein>
    <submittedName>
        <fullName evidence="2">ATPase AAA</fullName>
    </submittedName>
</protein>
<sequence length="185" mass="20213">MRVVIDKFPYLVRANPRLPSIIQNALAPLREERDAGRTRLLLCGSAMSFMGRLLSGNAPLRGRAGLELLVPTLDYRLAAEFWGIDDPVTALKVNDIVSGTPAYRREFARDDTPSGPDDFDAWVIRTVLSRSSPLFREARHLLADEPTCTTRPSTTPSSRASPPATTTGAASPPTWAANPATSRIR</sequence>
<evidence type="ECO:0000313" key="3">
    <source>
        <dbReference type="Proteomes" id="UP000286931"/>
    </source>
</evidence>
<dbReference type="RefSeq" id="WP_174861392.1">
    <property type="nucleotide sequence ID" value="NZ_BIFH01000019.1"/>
</dbReference>
<dbReference type="PANTHER" id="PTHR34704">
    <property type="entry name" value="ATPASE"/>
    <property type="match status" value="1"/>
</dbReference>
<dbReference type="EMBL" id="BIFH01000019">
    <property type="protein sequence ID" value="GCD96179.1"/>
    <property type="molecule type" value="Genomic_DNA"/>
</dbReference>
<dbReference type="Proteomes" id="UP000286931">
    <property type="component" value="Unassembled WGS sequence"/>
</dbReference>
<gene>
    <name evidence="2" type="ORF">EHYA_03863</name>
</gene>
<name>A0A401YNS7_9ACTN</name>